<dbReference type="FunFam" id="3.10.410.10:FF:000001">
    <property type="entry name" value="Putative formate--tetrahydrofolate ligase"/>
    <property type="match status" value="1"/>
</dbReference>
<dbReference type="GO" id="GO:0004329">
    <property type="term" value="F:formate-tetrahydrofolate ligase activity"/>
    <property type="evidence" value="ECO:0007669"/>
    <property type="project" value="UniProtKB-UniRule"/>
</dbReference>
<dbReference type="Gene3D" id="3.10.410.10">
    <property type="entry name" value="Formyltetrahydrofolate synthetase, domain 3"/>
    <property type="match status" value="1"/>
</dbReference>
<dbReference type="SUPFAM" id="SSF52540">
    <property type="entry name" value="P-loop containing nucleoside triphosphate hydrolases"/>
    <property type="match status" value="1"/>
</dbReference>
<dbReference type="HAMAP" id="MF_01543">
    <property type="entry name" value="FTHFS"/>
    <property type="match status" value="1"/>
</dbReference>
<dbReference type="InterPro" id="IPR000559">
    <property type="entry name" value="Formate_THF_ligase"/>
</dbReference>
<gene>
    <name evidence="6" type="primary">fhs</name>
    <name evidence="7" type="ORF">J0M35_09355</name>
</gene>
<dbReference type="AlphaFoldDB" id="A0A8J7P8H5"/>
<reference evidence="7" key="1">
    <citation type="submission" date="2021-02" db="EMBL/GenBank/DDBJ databases">
        <title>Genome-Resolved Metagenomics of a Microbial Community Performing Photosynthetic Biological Nutrient Removal.</title>
        <authorList>
            <person name="Mcdaniel E.A."/>
        </authorList>
    </citation>
    <scope>NUCLEOTIDE SEQUENCE</scope>
    <source>
        <strain evidence="7">UWPOB_OBS1</strain>
    </source>
</reference>
<evidence type="ECO:0000256" key="3">
    <source>
        <dbReference type="ARBA" id="ARBA00022598"/>
    </source>
</evidence>
<keyword evidence="4 6" id="KW-0547">Nucleotide-binding</keyword>
<accession>A0A8J7P8H5</accession>
<dbReference type="InterPro" id="IPR027417">
    <property type="entry name" value="P-loop_NTPase"/>
</dbReference>
<dbReference type="EMBL" id="JAFLCK010000011">
    <property type="protein sequence ID" value="MBN8660556.1"/>
    <property type="molecule type" value="Genomic_DNA"/>
</dbReference>
<evidence type="ECO:0000313" key="8">
    <source>
        <dbReference type="Proteomes" id="UP000664277"/>
    </source>
</evidence>
<protein>
    <recommendedName>
        <fullName evidence="6">Formate--tetrahydrofolate ligase</fullName>
        <ecNumber evidence="6">6.3.4.3</ecNumber>
    </recommendedName>
    <alternativeName>
        <fullName evidence="6">Formyltetrahydrofolate synthetase</fullName>
        <shortName evidence="6">FHS</shortName>
        <shortName evidence="6">FTHFS</shortName>
    </alternativeName>
</protein>
<name>A0A8J7P8H5_9BACT</name>
<feature type="binding site" evidence="6">
    <location>
        <begin position="73"/>
        <end position="80"/>
    </location>
    <ligand>
        <name>ATP</name>
        <dbReference type="ChEBI" id="CHEBI:30616"/>
    </ligand>
</feature>
<evidence type="ECO:0000256" key="1">
    <source>
        <dbReference type="ARBA" id="ARBA00004777"/>
    </source>
</evidence>
<dbReference type="GO" id="GO:0035999">
    <property type="term" value="P:tetrahydrofolate interconversion"/>
    <property type="evidence" value="ECO:0007669"/>
    <property type="project" value="UniProtKB-UniRule"/>
</dbReference>
<comment type="catalytic activity">
    <reaction evidence="6">
        <text>(6S)-5,6,7,8-tetrahydrofolate + formate + ATP = (6R)-10-formyltetrahydrofolate + ADP + phosphate</text>
        <dbReference type="Rhea" id="RHEA:20221"/>
        <dbReference type="ChEBI" id="CHEBI:15740"/>
        <dbReference type="ChEBI" id="CHEBI:30616"/>
        <dbReference type="ChEBI" id="CHEBI:43474"/>
        <dbReference type="ChEBI" id="CHEBI:57453"/>
        <dbReference type="ChEBI" id="CHEBI:195366"/>
        <dbReference type="ChEBI" id="CHEBI:456216"/>
        <dbReference type="EC" id="6.3.4.3"/>
    </reaction>
</comment>
<dbReference type="Proteomes" id="UP000664277">
    <property type="component" value="Unassembled WGS sequence"/>
</dbReference>
<keyword evidence="2 6" id="KW-0554">One-carbon metabolism</keyword>
<dbReference type="GO" id="GO:0005524">
    <property type="term" value="F:ATP binding"/>
    <property type="evidence" value="ECO:0007669"/>
    <property type="project" value="UniProtKB-UniRule"/>
</dbReference>
<dbReference type="NCBIfam" id="NF010030">
    <property type="entry name" value="PRK13505.1"/>
    <property type="match status" value="1"/>
</dbReference>
<dbReference type="Gene3D" id="3.40.50.300">
    <property type="entry name" value="P-loop containing nucleotide triphosphate hydrolases"/>
    <property type="match status" value="1"/>
</dbReference>
<dbReference type="Pfam" id="PF01268">
    <property type="entry name" value="FTHFS"/>
    <property type="match status" value="1"/>
</dbReference>
<dbReference type="UniPathway" id="UPA00193"/>
<evidence type="ECO:0000256" key="2">
    <source>
        <dbReference type="ARBA" id="ARBA00022563"/>
    </source>
</evidence>
<evidence type="ECO:0000256" key="6">
    <source>
        <dbReference type="HAMAP-Rule" id="MF_01543"/>
    </source>
</evidence>
<keyword evidence="3 6" id="KW-0436">Ligase</keyword>
<evidence type="ECO:0000256" key="5">
    <source>
        <dbReference type="ARBA" id="ARBA00022840"/>
    </source>
</evidence>
<dbReference type="EC" id="6.3.4.3" evidence="6"/>
<sequence>MSVELKGLPSDVELARQTVLRPITAVASDLGLSPDDLELYGKFKAKVTYEKVTAAAAAKNLGKLILVTAITPTKSGEGKTTVSVGLAQALRAQGCKAAAALREPSMGPVFGQKGGGTGGGYCQLLPMDEINLNFTGDLHAITSANNLLAAIIDNHIFFGNKLDIDPASITFRRCLDVNDRSLRSLVQGVGGKSSGVLRESGFDITAASEVMALLCLSDSFVDLKKRLGNIVVAQTRSGAPVFASQLDAVEPLSVILKDAIKPNLVQTSDGTPAFVHGGPFANIAHGTSTVISSRLALSLCDYVVTESGFGADLGFEKFCDIVAAARPELVPACVVLVVTVKALKLHGEVNEKALARGAEPLPLKESLTAIEKGFANAFKHAQVIQSFGLPVVLAVNKFDFDQDEEVEKVLELAEQHGLKARVSEMYRRGAEGGQDLAKTVIAMTEAAGDLSPGGFKPVYADSDTIVEKLEKIARTVYGAYRVILTDSSLKKLKWLEKNGFDKLPVCVAKTQYSFSDDPGKLGAPTGFNITVRELRLSNGAGFVVALTGEIMTMPGLPKVPAGAVMKTNDQGQIEKFY</sequence>
<comment type="caution">
    <text evidence="7">The sequence shown here is derived from an EMBL/GenBank/DDBJ whole genome shotgun (WGS) entry which is preliminary data.</text>
</comment>
<evidence type="ECO:0000313" key="7">
    <source>
        <dbReference type="EMBL" id="MBN8660556.1"/>
    </source>
</evidence>
<evidence type="ECO:0000256" key="4">
    <source>
        <dbReference type="ARBA" id="ARBA00022741"/>
    </source>
</evidence>
<dbReference type="Gene3D" id="3.30.1510.10">
    <property type="entry name" value="Domain 2, N(10)-formyltetrahydrofolate synthetase"/>
    <property type="match status" value="1"/>
</dbReference>
<keyword evidence="5 6" id="KW-0067">ATP-binding</keyword>
<organism evidence="7 8">
    <name type="scientific">Candidatus Obscuribacter phosphatis</name>
    <dbReference type="NCBI Taxonomy" id="1906157"/>
    <lineage>
        <taxon>Bacteria</taxon>
        <taxon>Bacillati</taxon>
        <taxon>Candidatus Melainabacteria</taxon>
        <taxon>Candidatus Obscuribacterales</taxon>
        <taxon>Candidatus Obscuribacteraceae</taxon>
        <taxon>Candidatus Obscuribacter</taxon>
    </lineage>
</organism>
<comment type="similarity">
    <text evidence="6">Belongs to the formate--tetrahydrofolate ligase family.</text>
</comment>
<comment type="pathway">
    <text evidence="1 6">One-carbon metabolism; tetrahydrofolate interconversion.</text>
</comment>
<proteinExistence type="inferred from homology"/>